<dbReference type="WBParaSite" id="Hba_02915">
    <property type="protein sequence ID" value="Hba_02915"/>
    <property type="gene ID" value="Hba_02915"/>
</dbReference>
<accession>A0A1I7WDH4</accession>
<dbReference type="AlphaFoldDB" id="A0A1I7WDH4"/>
<proteinExistence type="predicted"/>
<organism evidence="1 2">
    <name type="scientific">Heterorhabditis bacteriophora</name>
    <name type="common">Entomopathogenic nematode worm</name>
    <dbReference type="NCBI Taxonomy" id="37862"/>
    <lineage>
        <taxon>Eukaryota</taxon>
        <taxon>Metazoa</taxon>
        <taxon>Ecdysozoa</taxon>
        <taxon>Nematoda</taxon>
        <taxon>Chromadorea</taxon>
        <taxon>Rhabditida</taxon>
        <taxon>Rhabditina</taxon>
        <taxon>Rhabditomorpha</taxon>
        <taxon>Strongyloidea</taxon>
        <taxon>Heterorhabditidae</taxon>
        <taxon>Heterorhabditis</taxon>
    </lineage>
</organism>
<sequence length="33" mass="3752">MGSALRSGAPWPCLVCLQMERIMETLTWTNRTV</sequence>
<reference evidence="2" key="1">
    <citation type="submission" date="2016-11" db="UniProtKB">
        <authorList>
            <consortium name="WormBaseParasite"/>
        </authorList>
    </citation>
    <scope>IDENTIFICATION</scope>
</reference>
<evidence type="ECO:0000313" key="2">
    <source>
        <dbReference type="WBParaSite" id="Hba_02915"/>
    </source>
</evidence>
<dbReference type="Proteomes" id="UP000095283">
    <property type="component" value="Unplaced"/>
</dbReference>
<keyword evidence="1" id="KW-1185">Reference proteome</keyword>
<protein>
    <submittedName>
        <fullName evidence="2">Uncharacterized protein</fullName>
    </submittedName>
</protein>
<evidence type="ECO:0000313" key="1">
    <source>
        <dbReference type="Proteomes" id="UP000095283"/>
    </source>
</evidence>
<name>A0A1I7WDH4_HETBA</name>